<keyword evidence="1" id="KW-0812">Transmembrane</keyword>
<feature type="domain" description="Metallo-beta-lactamase" evidence="2">
    <location>
        <begin position="101"/>
        <end position="186"/>
    </location>
</feature>
<keyword evidence="1" id="KW-1133">Transmembrane helix</keyword>
<name>X1ILB9_9ZZZZ</name>
<dbReference type="Pfam" id="PF00753">
    <property type="entry name" value="Lactamase_B"/>
    <property type="match status" value="1"/>
</dbReference>
<evidence type="ECO:0000313" key="3">
    <source>
        <dbReference type="EMBL" id="GAH70035.1"/>
    </source>
</evidence>
<dbReference type="EMBL" id="BARU01025746">
    <property type="protein sequence ID" value="GAH70035.1"/>
    <property type="molecule type" value="Genomic_DNA"/>
</dbReference>
<dbReference type="InterPro" id="IPR036866">
    <property type="entry name" value="RibonucZ/Hydroxyglut_hydro"/>
</dbReference>
<dbReference type="Gene3D" id="3.60.15.10">
    <property type="entry name" value="Ribonuclease Z/Hydroxyacylglutathione hydrolase-like"/>
    <property type="match status" value="1"/>
</dbReference>
<evidence type="ECO:0000256" key="1">
    <source>
        <dbReference type="SAM" id="Phobius"/>
    </source>
</evidence>
<feature type="transmembrane region" description="Helical" evidence="1">
    <location>
        <begin position="36"/>
        <end position="58"/>
    </location>
</feature>
<feature type="non-terminal residue" evidence="3">
    <location>
        <position position="196"/>
    </location>
</feature>
<organism evidence="3">
    <name type="scientific">marine sediment metagenome</name>
    <dbReference type="NCBI Taxonomy" id="412755"/>
    <lineage>
        <taxon>unclassified sequences</taxon>
        <taxon>metagenomes</taxon>
        <taxon>ecological metagenomes</taxon>
    </lineage>
</organism>
<proteinExistence type="predicted"/>
<dbReference type="SUPFAM" id="SSF56281">
    <property type="entry name" value="Metallo-hydrolase/oxidoreductase"/>
    <property type="match status" value="1"/>
</dbReference>
<accession>X1ILB9</accession>
<dbReference type="PANTHER" id="PTHR30619">
    <property type="entry name" value="DNA INTERNALIZATION/COMPETENCE PROTEIN COMEC/REC2"/>
    <property type="match status" value="1"/>
</dbReference>
<dbReference type="AlphaFoldDB" id="X1ILB9"/>
<keyword evidence="1" id="KW-0472">Membrane</keyword>
<sequence length="196" mass="21523">MLPSAAAVLGVAVTGLANLLIWVVKLIAQLDISQILIGHVSPALIIFYYGFVVFVGFVYFRRPLIKKAICMAMVLVMIVFLGVTKWQRTYRDNLILTVLDVGHGQAILAQLPGKANILFDAGSLHKSDVGRRVIAAFLNYSGINKINAIIISHNDVDHINGIPEVVQHCEVDGVYANDAFFSKADRWGTAKFLEES</sequence>
<feature type="transmembrane region" description="Helical" evidence="1">
    <location>
        <begin position="6"/>
        <end position="24"/>
    </location>
</feature>
<protein>
    <recommendedName>
        <fullName evidence="2">Metallo-beta-lactamase domain-containing protein</fullName>
    </recommendedName>
</protein>
<feature type="transmembrane region" description="Helical" evidence="1">
    <location>
        <begin position="64"/>
        <end position="83"/>
    </location>
</feature>
<gene>
    <name evidence="3" type="ORF">S03H2_41443</name>
</gene>
<dbReference type="InterPro" id="IPR001279">
    <property type="entry name" value="Metallo-B-lactamas"/>
</dbReference>
<dbReference type="InterPro" id="IPR052159">
    <property type="entry name" value="Competence_DNA_uptake"/>
</dbReference>
<reference evidence="3" key="1">
    <citation type="journal article" date="2014" name="Front. Microbiol.">
        <title>High frequency of phylogenetically diverse reductive dehalogenase-homologous genes in deep subseafloor sedimentary metagenomes.</title>
        <authorList>
            <person name="Kawai M."/>
            <person name="Futagami T."/>
            <person name="Toyoda A."/>
            <person name="Takaki Y."/>
            <person name="Nishi S."/>
            <person name="Hori S."/>
            <person name="Arai W."/>
            <person name="Tsubouchi T."/>
            <person name="Morono Y."/>
            <person name="Uchiyama I."/>
            <person name="Ito T."/>
            <person name="Fujiyama A."/>
            <person name="Inagaki F."/>
            <person name="Takami H."/>
        </authorList>
    </citation>
    <scope>NUCLEOTIDE SEQUENCE</scope>
    <source>
        <strain evidence="3">Expedition CK06-06</strain>
    </source>
</reference>
<evidence type="ECO:0000259" key="2">
    <source>
        <dbReference type="Pfam" id="PF00753"/>
    </source>
</evidence>
<dbReference type="PANTHER" id="PTHR30619:SF1">
    <property type="entry name" value="RECOMBINATION PROTEIN 2"/>
    <property type="match status" value="1"/>
</dbReference>
<comment type="caution">
    <text evidence="3">The sequence shown here is derived from an EMBL/GenBank/DDBJ whole genome shotgun (WGS) entry which is preliminary data.</text>
</comment>